<evidence type="ECO:0008006" key="4">
    <source>
        <dbReference type="Google" id="ProtNLM"/>
    </source>
</evidence>
<evidence type="ECO:0000313" key="2">
    <source>
        <dbReference type="EMBL" id="KAJ3107087.1"/>
    </source>
</evidence>
<dbReference type="Gene3D" id="3.50.4.10">
    <property type="entry name" value="Hepatocyte Growth Factor"/>
    <property type="match status" value="1"/>
</dbReference>
<name>A0AAD5SU13_9FUNG</name>
<protein>
    <recommendedName>
        <fullName evidence="4">Apple domain-containing protein</fullName>
    </recommendedName>
</protein>
<organism evidence="2 3">
    <name type="scientific">Physocladia obscura</name>
    <dbReference type="NCBI Taxonomy" id="109957"/>
    <lineage>
        <taxon>Eukaryota</taxon>
        <taxon>Fungi</taxon>
        <taxon>Fungi incertae sedis</taxon>
        <taxon>Chytridiomycota</taxon>
        <taxon>Chytridiomycota incertae sedis</taxon>
        <taxon>Chytridiomycetes</taxon>
        <taxon>Chytridiales</taxon>
        <taxon>Chytriomycetaceae</taxon>
        <taxon>Physocladia</taxon>
    </lineage>
</organism>
<keyword evidence="1" id="KW-0472">Membrane</keyword>
<dbReference type="Proteomes" id="UP001211907">
    <property type="component" value="Unassembled WGS sequence"/>
</dbReference>
<proteinExistence type="predicted"/>
<feature type="transmembrane region" description="Helical" evidence="1">
    <location>
        <begin position="7"/>
        <end position="27"/>
    </location>
</feature>
<keyword evidence="1" id="KW-0812">Transmembrane</keyword>
<feature type="non-terminal residue" evidence="2">
    <location>
        <position position="392"/>
    </location>
</feature>
<accession>A0AAD5SU13</accession>
<dbReference type="EMBL" id="JADGJH010001922">
    <property type="protein sequence ID" value="KAJ3107087.1"/>
    <property type="molecule type" value="Genomic_DNA"/>
</dbReference>
<keyword evidence="3" id="KW-1185">Reference proteome</keyword>
<evidence type="ECO:0000313" key="3">
    <source>
        <dbReference type="Proteomes" id="UP001211907"/>
    </source>
</evidence>
<keyword evidence="1" id="KW-1133">Transmembrane helix</keyword>
<dbReference type="AlphaFoldDB" id="A0AAD5SU13"/>
<comment type="caution">
    <text evidence="2">The sequence shown here is derived from an EMBL/GenBank/DDBJ whole genome shotgun (WGS) entry which is preliminary data.</text>
</comment>
<reference evidence="2" key="1">
    <citation type="submission" date="2020-05" db="EMBL/GenBank/DDBJ databases">
        <title>Phylogenomic resolution of chytrid fungi.</title>
        <authorList>
            <person name="Stajich J.E."/>
            <person name="Amses K."/>
            <person name="Simmons R."/>
            <person name="Seto K."/>
            <person name="Myers J."/>
            <person name="Bonds A."/>
            <person name="Quandt C.A."/>
            <person name="Barry K."/>
            <person name="Liu P."/>
            <person name="Grigoriev I."/>
            <person name="Longcore J.E."/>
            <person name="James T.Y."/>
        </authorList>
    </citation>
    <scope>NUCLEOTIDE SEQUENCE</scope>
    <source>
        <strain evidence="2">JEL0513</strain>
    </source>
</reference>
<sequence>MKLQFEAYFAATVVFFTTVSTVALPVANQAANPSLVLTPGGGYLPRAAAIEIPAGASIHHTASSISLVSSNGTILHSAPIAQGATIKSGASSASSSSIVPFESGWIADANWYNNLGSPINSFSTSWFVPPVPATISGQTLFIFNSIEPAAGNAILQPVLQFGGSAAGGGNYWAIAHWYVGPSATYFTPLVTVSVGQQLTGLIQLQSISGSSYTYLSSWSNLGGAALQVTTDELVWATETLEVYSVTSSSDFPTGVTQMSEINLSTQASGNPSISWATASDSADSVYATVVADGSVNAVVNIQYPNAGSTTNGTPPSNNGFSFAAAGQIEWAAGCDWTGGDIANELTTGELCGSTCEGYSGCTRFTWTEYNGGTCWLKNNNAAGPISNSGAGT</sequence>
<evidence type="ECO:0000256" key="1">
    <source>
        <dbReference type="SAM" id="Phobius"/>
    </source>
</evidence>
<gene>
    <name evidence="2" type="ORF">HK100_003645</name>
</gene>